<evidence type="ECO:0000313" key="3">
    <source>
        <dbReference type="Proteomes" id="UP000245119"/>
    </source>
</evidence>
<dbReference type="EMBL" id="PZQS01000003">
    <property type="protein sequence ID" value="PVD35148.1"/>
    <property type="molecule type" value="Genomic_DNA"/>
</dbReference>
<evidence type="ECO:0000313" key="2">
    <source>
        <dbReference type="EMBL" id="PVD35148.1"/>
    </source>
</evidence>
<keyword evidence="3" id="KW-1185">Reference proteome</keyword>
<comment type="caution">
    <text evidence="2">The sequence shown here is derived from an EMBL/GenBank/DDBJ whole genome shotgun (WGS) entry which is preliminary data.</text>
</comment>
<gene>
    <name evidence="2" type="ORF">C0Q70_06429</name>
</gene>
<proteinExistence type="predicted"/>
<dbReference type="InterPro" id="IPR016187">
    <property type="entry name" value="CTDL_fold"/>
</dbReference>
<dbReference type="SUPFAM" id="SSF56436">
    <property type="entry name" value="C-type lectin-like"/>
    <property type="match status" value="1"/>
</dbReference>
<reference evidence="2 3" key="1">
    <citation type="submission" date="2018-04" db="EMBL/GenBank/DDBJ databases">
        <title>The genome of golden apple snail Pomacea canaliculata provides insight into stress tolerance and invasive adaptation.</title>
        <authorList>
            <person name="Liu C."/>
            <person name="Liu B."/>
            <person name="Ren Y."/>
            <person name="Zhang Y."/>
            <person name="Wang H."/>
            <person name="Li S."/>
            <person name="Jiang F."/>
            <person name="Yin L."/>
            <person name="Zhang G."/>
            <person name="Qian W."/>
            <person name="Fan W."/>
        </authorList>
    </citation>
    <scope>NUCLEOTIDE SEQUENCE [LARGE SCALE GENOMIC DNA]</scope>
    <source>
        <strain evidence="2">SZHN2017</strain>
        <tissue evidence="2">Muscle</tissue>
    </source>
</reference>
<dbReference type="CDD" id="cd00037">
    <property type="entry name" value="CLECT"/>
    <property type="match status" value="1"/>
</dbReference>
<dbReference type="PANTHER" id="PTHR22803">
    <property type="entry name" value="MANNOSE, PHOSPHOLIPASE, LECTIN RECEPTOR RELATED"/>
    <property type="match status" value="1"/>
</dbReference>
<feature type="domain" description="C-type lectin" evidence="1">
    <location>
        <begin position="12"/>
        <end position="79"/>
    </location>
</feature>
<dbReference type="PROSITE" id="PS50041">
    <property type="entry name" value="C_TYPE_LECTIN_2"/>
    <property type="match status" value="1"/>
</dbReference>
<dbReference type="InterPro" id="IPR016186">
    <property type="entry name" value="C-type_lectin-like/link_sf"/>
</dbReference>
<dbReference type="AlphaFoldDB" id="A0A2T7PP08"/>
<dbReference type="Pfam" id="PF00059">
    <property type="entry name" value="Lectin_C"/>
    <property type="match status" value="1"/>
</dbReference>
<name>A0A2T7PP08_POMCA</name>
<sequence length="126" mass="13764">MDIKIPPCDSRSSAWIGLNDLQTTNFYQWADNSDVTFTGWDAGQPVAAPGVEQHCIALNRETGGWRTTMCEDILFSVCWMAQIPSSIPHLPPVLDQCDSGWSGFQGSCYKVLTQGLAPGMIPDKAV</sequence>
<accession>A0A2T7PP08</accession>
<dbReference type="InterPro" id="IPR001304">
    <property type="entry name" value="C-type_lectin-like"/>
</dbReference>
<dbReference type="InterPro" id="IPR050111">
    <property type="entry name" value="C-type_lectin/snaclec_domain"/>
</dbReference>
<dbReference type="Proteomes" id="UP000245119">
    <property type="component" value="Linkage Group LG3"/>
</dbReference>
<dbReference type="Gene3D" id="3.10.100.10">
    <property type="entry name" value="Mannose-Binding Protein A, subunit A"/>
    <property type="match status" value="1"/>
</dbReference>
<evidence type="ECO:0000259" key="1">
    <source>
        <dbReference type="PROSITE" id="PS50041"/>
    </source>
</evidence>
<organism evidence="2 3">
    <name type="scientific">Pomacea canaliculata</name>
    <name type="common">Golden apple snail</name>
    <dbReference type="NCBI Taxonomy" id="400727"/>
    <lineage>
        <taxon>Eukaryota</taxon>
        <taxon>Metazoa</taxon>
        <taxon>Spiralia</taxon>
        <taxon>Lophotrochozoa</taxon>
        <taxon>Mollusca</taxon>
        <taxon>Gastropoda</taxon>
        <taxon>Caenogastropoda</taxon>
        <taxon>Architaenioglossa</taxon>
        <taxon>Ampullarioidea</taxon>
        <taxon>Ampullariidae</taxon>
        <taxon>Pomacea</taxon>
    </lineage>
</organism>
<protein>
    <recommendedName>
        <fullName evidence="1">C-type lectin domain-containing protein</fullName>
    </recommendedName>
</protein>